<dbReference type="PANTHER" id="PTHR18895">
    <property type="entry name" value="HEMK METHYLTRANSFERASE"/>
    <property type="match status" value="1"/>
</dbReference>
<accession>A0A1W6ZQ36</accession>
<evidence type="ECO:0000256" key="4">
    <source>
        <dbReference type="ARBA" id="ARBA00048391"/>
    </source>
</evidence>
<dbReference type="HAMAP" id="MF_02126">
    <property type="entry name" value="RF_methyltr_PrmC"/>
    <property type="match status" value="1"/>
</dbReference>
<name>A0A1W6ZQ36_9HYPH</name>
<keyword evidence="7" id="KW-1185">Reference proteome</keyword>
<gene>
    <name evidence="5" type="primary">prmC</name>
    <name evidence="6" type="ORF">CAK95_10360</name>
</gene>
<feature type="binding site" evidence="5">
    <location>
        <begin position="203"/>
        <end position="206"/>
    </location>
    <ligand>
        <name>substrate</name>
    </ligand>
</feature>
<dbReference type="KEGG" id="psin:CAK95_10360"/>
<keyword evidence="2 5" id="KW-0808">Transferase</keyword>
<reference evidence="6 7" key="1">
    <citation type="submission" date="2017-05" db="EMBL/GenBank/DDBJ databases">
        <title>Full genome sequence of Pseudorhodoplanes sinuspersici.</title>
        <authorList>
            <person name="Dastgheib S.M.M."/>
            <person name="Shavandi M."/>
            <person name="Tirandaz H."/>
        </authorList>
    </citation>
    <scope>NUCLEOTIDE SEQUENCE [LARGE SCALE GENOMIC DNA]</scope>
    <source>
        <strain evidence="6 7">RIPI110</strain>
    </source>
</reference>
<dbReference type="Pfam" id="PF17827">
    <property type="entry name" value="PrmC_N"/>
    <property type="match status" value="1"/>
</dbReference>
<evidence type="ECO:0000256" key="1">
    <source>
        <dbReference type="ARBA" id="ARBA00022603"/>
    </source>
</evidence>
<feature type="binding site" evidence="5">
    <location>
        <position position="189"/>
    </location>
    <ligand>
        <name>S-adenosyl-L-methionine</name>
        <dbReference type="ChEBI" id="CHEBI:59789"/>
    </ligand>
</feature>
<dbReference type="InterPro" id="IPR002052">
    <property type="entry name" value="DNA_methylase_N6_adenine_CS"/>
</dbReference>
<keyword evidence="3 5" id="KW-0949">S-adenosyl-L-methionine</keyword>
<dbReference type="Gene3D" id="1.10.8.10">
    <property type="entry name" value="DNA helicase RuvA subunit, C-terminal domain"/>
    <property type="match status" value="1"/>
</dbReference>
<dbReference type="PANTHER" id="PTHR18895:SF74">
    <property type="entry name" value="MTRF1L RELEASE FACTOR GLUTAMINE METHYLTRANSFERASE"/>
    <property type="match status" value="1"/>
</dbReference>
<dbReference type="CDD" id="cd02440">
    <property type="entry name" value="AdoMet_MTases"/>
    <property type="match status" value="1"/>
</dbReference>
<dbReference type="NCBIfam" id="TIGR00536">
    <property type="entry name" value="hemK_fam"/>
    <property type="match status" value="1"/>
</dbReference>
<keyword evidence="1 5" id="KW-0489">Methyltransferase</keyword>
<dbReference type="EC" id="2.1.1.297" evidence="5"/>
<dbReference type="InterPro" id="IPR029063">
    <property type="entry name" value="SAM-dependent_MTases_sf"/>
</dbReference>
<dbReference type="InterPro" id="IPR004556">
    <property type="entry name" value="HemK-like"/>
</dbReference>
<dbReference type="EMBL" id="CP021112">
    <property type="protein sequence ID" value="ARP99442.1"/>
    <property type="molecule type" value="Genomic_DNA"/>
</dbReference>
<dbReference type="NCBIfam" id="TIGR03534">
    <property type="entry name" value="RF_mod_PrmC"/>
    <property type="match status" value="1"/>
</dbReference>
<feature type="binding site" evidence="5">
    <location>
        <position position="160"/>
    </location>
    <ligand>
        <name>S-adenosyl-L-methionine</name>
        <dbReference type="ChEBI" id="CHEBI:59789"/>
    </ligand>
</feature>
<dbReference type="AlphaFoldDB" id="A0A1W6ZQ36"/>
<dbReference type="Gene3D" id="3.40.50.150">
    <property type="entry name" value="Vaccinia Virus protein VP39"/>
    <property type="match status" value="1"/>
</dbReference>
<evidence type="ECO:0000256" key="2">
    <source>
        <dbReference type="ARBA" id="ARBA00022679"/>
    </source>
</evidence>
<dbReference type="PROSITE" id="PS00092">
    <property type="entry name" value="N6_MTASE"/>
    <property type="match status" value="1"/>
</dbReference>
<dbReference type="OrthoDB" id="9800643at2"/>
<evidence type="ECO:0000256" key="3">
    <source>
        <dbReference type="ARBA" id="ARBA00022691"/>
    </source>
</evidence>
<dbReference type="InterPro" id="IPR040758">
    <property type="entry name" value="PrmC_N"/>
</dbReference>
<dbReference type="InterPro" id="IPR019874">
    <property type="entry name" value="RF_methyltr_PrmC"/>
</dbReference>
<evidence type="ECO:0000313" key="6">
    <source>
        <dbReference type="EMBL" id="ARP99442.1"/>
    </source>
</evidence>
<dbReference type="GO" id="GO:0032259">
    <property type="term" value="P:methylation"/>
    <property type="evidence" value="ECO:0007669"/>
    <property type="project" value="UniProtKB-KW"/>
</dbReference>
<dbReference type="GO" id="GO:0003676">
    <property type="term" value="F:nucleic acid binding"/>
    <property type="evidence" value="ECO:0007669"/>
    <property type="project" value="InterPro"/>
</dbReference>
<dbReference type="SUPFAM" id="SSF53335">
    <property type="entry name" value="S-adenosyl-L-methionine-dependent methyltransferases"/>
    <property type="match status" value="1"/>
</dbReference>
<dbReference type="Proteomes" id="UP000194137">
    <property type="component" value="Chromosome"/>
</dbReference>
<comment type="function">
    <text evidence="5">Methylates the class 1 translation termination release factors RF1/PrfA and RF2/PrfB on the glutamine residue of the universally conserved GGQ motif.</text>
</comment>
<evidence type="ECO:0000313" key="7">
    <source>
        <dbReference type="Proteomes" id="UP000194137"/>
    </source>
</evidence>
<dbReference type="STRING" id="1235591.CAK95_10360"/>
<dbReference type="InterPro" id="IPR007848">
    <property type="entry name" value="Small_mtfrase_dom"/>
</dbReference>
<comment type="similarity">
    <text evidence="5">Belongs to the protein N5-glutamine methyltransferase family. PrmC subfamily.</text>
</comment>
<feature type="binding site" evidence="5">
    <location>
        <begin position="137"/>
        <end position="141"/>
    </location>
    <ligand>
        <name>S-adenosyl-L-methionine</name>
        <dbReference type="ChEBI" id="CHEBI:59789"/>
    </ligand>
</feature>
<dbReference type="GO" id="GO:0102559">
    <property type="term" value="F:peptide chain release factor N(5)-glutamine methyltransferase activity"/>
    <property type="evidence" value="ECO:0007669"/>
    <property type="project" value="UniProtKB-EC"/>
</dbReference>
<evidence type="ECO:0000256" key="5">
    <source>
        <dbReference type="HAMAP-Rule" id="MF_02126"/>
    </source>
</evidence>
<dbReference type="RefSeq" id="WP_086087852.1">
    <property type="nucleotide sequence ID" value="NZ_CP021112.1"/>
</dbReference>
<comment type="catalytic activity">
    <reaction evidence="4 5">
        <text>L-glutaminyl-[peptide chain release factor] + S-adenosyl-L-methionine = N(5)-methyl-L-glutaminyl-[peptide chain release factor] + S-adenosyl-L-homocysteine + H(+)</text>
        <dbReference type="Rhea" id="RHEA:42896"/>
        <dbReference type="Rhea" id="RHEA-COMP:10271"/>
        <dbReference type="Rhea" id="RHEA-COMP:10272"/>
        <dbReference type="ChEBI" id="CHEBI:15378"/>
        <dbReference type="ChEBI" id="CHEBI:30011"/>
        <dbReference type="ChEBI" id="CHEBI:57856"/>
        <dbReference type="ChEBI" id="CHEBI:59789"/>
        <dbReference type="ChEBI" id="CHEBI:61891"/>
        <dbReference type="EC" id="2.1.1.297"/>
    </reaction>
</comment>
<dbReference type="InterPro" id="IPR050320">
    <property type="entry name" value="N5-glutamine_MTase"/>
</dbReference>
<sequence length="299" mass="31423">MSQADLRSAQNSAHDIGAARRIVTRLFEEAGLESPSLDARLLIGHALSLDHTALAIASDRALTQGERDTIAEFVARRLKGEPVARIVGEKEFWGLPFKLSPAALVPRPDTETLVEAALAAVDAGKRRDDRLMIADLGVGSGAILLALLHELPNAFGIGTDRSSEAIATARSNAAALGLSSRAAFAMMDFGAGLGGGFDIVVSNPPYIASADIASLSRDVREHDPRLALDGGADGLNAYRAIARQAPDLLRGDGAMIVEIGLGQAGDIRTIFETSGALEITASRDDLAGIARALTFRRRP</sequence>
<feature type="binding site" evidence="5">
    <location>
        <position position="203"/>
    </location>
    <ligand>
        <name>S-adenosyl-L-methionine</name>
        <dbReference type="ChEBI" id="CHEBI:59789"/>
    </ligand>
</feature>
<proteinExistence type="inferred from homology"/>
<organism evidence="6 7">
    <name type="scientific">Pseudorhodoplanes sinuspersici</name>
    <dbReference type="NCBI Taxonomy" id="1235591"/>
    <lineage>
        <taxon>Bacteria</taxon>
        <taxon>Pseudomonadati</taxon>
        <taxon>Pseudomonadota</taxon>
        <taxon>Alphaproteobacteria</taxon>
        <taxon>Hyphomicrobiales</taxon>
        <taxon>Pseudorhodoplanes</taxon>
    </lineage>
</organism>
<protein>
    <recommendedName>
        <fullName evidence="5">Release factor glutamine methyltransferase</fullName>
        <shortName evidence="5">RF MTase</shortName>
        <ecNumber evidence="5">2.1.1.297</ecNumber>
    </recommendedName>
    <alternativeName>
        <fullName evidence="5">N5-glutamine methyltransferase PrmC</fullName>
    </alternativeName>
    <alternativeName>
        <fullName evidence="5">Protein-(glutamine-N5) MTase PrmC</fullName>
    </alternativeName>
    <alternativeName>
        <fullName evidence="5">Protein-glutamine N-methyltransferase PrmC</fullName>
    </alternativeName>
</protein>
<dbReference type="Pfam" id="PF05175">
    <property type="entry name" value="MTS"/>
    <property type="match status" value="1"/>
</dbReference>